<keyword evidence="7 14" id="KW-0418">Kinase</keyword>
<dbReference type="InterPro" id="IPR003594">
    <property type="entry name" value="HATPase_dom"/>
</dbReference>
<gene>
    <name evidence="14" type="ORF">ACFFUV_14490</name>
</gene>
<keyword evidence="11" id="KW-1133">Transmembrane helix</keyword>
<dbReference type="InterPro" id="IPR003660">
    <property type="entry name" value="HAMP_dom"/>
</dbReference>
<dbReference type="SMART" id="SM00304">
    <property type="entry name" value="HAMP"/>
    <property type="match status" value="1"/>
</dbReference>
<feature type="domain" description="Histidine kinase" evidence="12">
    <location>
        <begin position="289"/>
        <end position="539"/>
    </location>
</feature>
<keyword evidence="5" id="KW-0808">Transferase</keyword>
<dbReference type="InterPro" id="IPR036097">
    <property type="entry name" value="HisK_dim/P_sf"/>
</dbReference>
<keyword evidence="15" id="KW-1185">Reference proteome</keyword>
<dbReference type="InterPro" id="IPR005467">
    <property type="entry name" value="His_kinase_dom"/>
</dbReference>
<dbReference type="InterPro" id="IPR003661">
    <property type="entry name" value="HisK_dim/P_dom"/>
</dbReference>
<dbReference type="PANTHER" id="PTHR43065">
    <property type="entry name" value="SENSOR HISTIDINE KINASE"/>
    <property type="match status" value="1"/>
</dbReference>
<evidence type="ECO:0000259" key="12">
    <source>
        <dbReference type="PROSITE" id="PS50109"/>
    </source>
</evidence>
<dbReference type="Proteomes" id="UP001589645">
    <property type="component" value="Unassembled WGS sequence"/>
</dbReference>
<evidence type="ECO:0000256" key="5">
    <source>
        <dbReference type="ARBA" id="ARBA00022679"/>
    </source>
</evidence>
<proteinExistence type="predicted"/>
<accession>A0ABV5HPS9</accession>
<evidence type="ECO:0000256" key="9">
    <source>
        <dbReference type="ARBA" id="ARBA00023012"/>
    </source>
</evidence>
<evidence type="ECO:0000313" key="15">
    <source>
        <dbReference type="Proteomes" id="UP001589645"/>
    </source>
</evidence>
<dbReference type="Gene3D" id="1.10.287.130">
    <property type="match status" value="1"/>
</dbReference>
<comment type="catalytic activity">
    <reaction evidence="1">
        <text>ATP + protein L-histidine = ADP + protein N-phospho-L-histidine.</text>
        <dbReference type="EC" id="2.7.13.3"/>
    </reaction>
</comment>
<dbReference type="SUPFAM" id="SSF158472">
    <property type="entry name" value="HAMP domain-like"/>
    <property type="match status" value="1"/>
</dbReference>
<keyword evidence="8" id="KW-0067">ATP-binding</keyword>
<comment type="caution">
    <text evidence="14">The sequence shown here is derived from an EMBL/GenBank/DDBJ whole genome shotgun (WGS) entry which is preliminary data.</text>
</comment>
<dbReference type="Gene3D" id="3.30.565.10">
    <property type="entry name" value="Histidine kinase-like ATPase, C-terminal domain"/>
    <property type="match status" value="1"/>
</dbReference>
<evidence type="ECO:0000256" key="10">
    <source>
        <dbReference type="SAM" id="Coils"/>
    </source>
</evidence>
<evidence type="ECO:0000256" key="7">
    <source>
        <dbReference type="ARBA" id="ARBA00022777"/>
    </source>
</evidence>
<feature type="coiled-coil region" evidence="10">
    <location>
        <begin position="214"/>
        <end position="280"/>
    </location>
</feature>
<evidence type="ECO:0000256" key="8">
    <source>
        <dbReference type="ARBA" id="ARBA00022840"/>
    </source>
</evidence>
<dbReference type="GO" id="GO:0016301">
    <property type="term" value="F:kinase activity"/>
    <property type="evidence" value="ECO:0007669"/>
    <property type="project" value="UniProtKB-KW"/>
</dbReference>
<dbReference type="EMBL" id="JBHMEP010000004">
    <property type="protein sequence ID" value="MFB9136178.1"/>
    <property type="molecule type" value="Genomic_DNA"/>
</dbReference>
<dbReference type="CDD" id="cd06225">
    <property type="entry name" value="HAMP"/>
    <property type="match status" value="1"/>
</dbReference>
<dbReference type="PANTHER" id="PTHR43065:SF10">
    <property type="entry name" value="PEROXIDE STRESS-ACTIVATED HISTIDINE KINASE MAK3"/>
    <property type="match status" value="1"/>
</dbReference>
<dbReference type="CDD" id="cd00082">
    <property type="entry name" value="HisKA"/>
    <property type="match status" value="1"/>
</dbReference>
<dbReference type="Pfam" id="PF00672">
    <property type="entry name" value="HAMP"/>
    <property type="match status" value="1"/>
</dbReference>
<dbReference type="InterPro" id="IPR004358">
    <property type="entry name" value="Sig_transdc_His_kin-like_C"/>
</dbReference>
<sequence>MSLRLKTILGIATIEAVLLAILLSLTLNYLETTNHRGLDERATSTSTLFATSVKNAVLSYDLATIEAFTTELQRSPDIVYVAVFGDNNQALSTKGDVPESLDDALLRFHNHEETQSIYHIKADIVSSDITFGSVWIGFDLSYLNQQIEDAQHWSALIVFGEMSLVALFSYFLGAYLTRRLSELRKAADDIAQGKRYISLSTHGEDELATVSKAFEQMVESLRQSEDENQQYQQQLLSTNESLEVKVAARTQDLMRSNQELRQTNHQLKTTQAKLVETEKMASIGTMAAGVAHEINNPIAAVKSNLQSCFEYLSTYQQWVSHSESLIGQQYHDKQKAEFERWKKNQHVEFLYEDFKDSLNDAQMCVTRVARIVSALQNYSQYQNENDRTFSHIELFDVIDKALNQIPLSLNVQIILDASINKQPAVVGVYDELKTLFEQVIKNAIQACDRAAPQLNHCVKVTASHSQHSVNIVIEDTGAGIPQDAASRIYDPFYTTLPVGEGMGLGLTYVYDIVHLHQGDINIQSSPDGTKVTIVLPVAERYSGSISTG</sequence>
<evidence type="ECO:0000256" key="3">
    <source>
        <dbReference type="ARBA" id="ARBA00012438"/>
    </source>
</evidence>
<evidence type="ECO:0000259" key="13">
    <source>
        <dbReference type="PROSITE" id="PS50885"/>
    </source>
</evidence>
<dbReference type="Gene3D" id="6.10.340.10">
    <property type="match status" value="1"/>
</dbReference>
<dbReference type="Pfam" id="PF02518">
    <property type="entry name" value="HATPase_c"/>
    <property type="match status" value="1"/>
</dbReference>
<keyword evidence="4" id="KW-0597">Phosphoprotein</keyword>
<dbReference type="SUPFAM" id="SSF55874">
    <property type="entry name" value="ATPase domain of HSP90 chaperone/DNA topoisomerase II/histidine kinase"/>
    <property type="match status" value="1"/>
</dbReference>
<name>A0ABV5HPS9_9VIBR</name>
<feature type="domain" description="HAMP" evidence="13">
    <location>
        <begin position="174"/>
        <end position="226"/>
    </location>
</feature>
<keyword evidence="9" id="KW-0902">Two-component regulatory system</keyword>
<dbReference type="PROSITE" id="PS50109">
    <property type="entry name" value="HIS_KIN"/>
    <property type="match status" value="1"/>
</dbReference>
<evidence type="ECO:0000256" key="6">
    <source>
        <dbReference type="ARBA" id="ARBA00022741"/>
    </source>
</evidence>
<feature type="transmembrane region" description="Helical" evidence="11">
    <location>
        <begin position="7"/>
        <end position="30"/>
    </location>
</feature>
<keyword evidence="10" id="KW-0175">Coiled coil</keyword>
<organism evidence="14 15">
    <name type="scientific">Vibrio olivae</name>
    <dbReference type="NCBI Taxonomy" id="1243002"/>
    <lineage>
        <taxon>Bacteria</taxon>
        <taxon>Pseudomonadati</taxon>
        <taxon>Pseudomonadota</taxon>
        <taxon>Gammaproteobacteria</taxon>
        <taxon>Vibrionales</taxon>
        <taxon>Vibrionaceae</taxon>
        <taxon>Vibrio</taxon>
    </lineage>
</organism>
<dbReference type="PRINTS" id="PR00344">
    <property type="entry name" value="BCTRLSENSOR"/>
</dbReference>
<evidence type="ECO:0000313" key="14">
    <source>
        <dbReference type="EMBL" id="MFB9136178.1"/>
    </source>
</evidence>
<dbReference type="SUPFAM" id="SSF47384">
    <property type="entry name" value="Homodimeric domain of signal transducing histidine kinase"/>
    <property type="match status" value="1"/>
</dbReference>
<keyword evidence="11" id="KW-0472">Membrane</keyword>
<dbReference type="InterPro" id="IPR036890">
    <property type="entry name" value="HATPase_C_sf"/>
</dbReference>
<evidence type="ECO:0000256" key="11">
    <source>
        <dbReference type="SAM" id="Phobius"/>
    </source>
</evidence>
<dbReference type="SMART" id="SM00387">
    <property type="entry name" value="HATPase_c"/>
    <property type="match status" value="1"/>
</dbReference>
<keyword evidence="11" id="KW-0812">Transmembrane</keyword>
<keyword evidence="6" id="KW-0547">Nucleotide-binding</keyword>
<dbReference type="PROSITE" id="PS50885">
    <property type="entry name" value="HAMP"/>
    <property type="match status" value="1"/>
</dbReference>
<dbReference type="EC" id="2.7.13.3" evidence="3"/>
<evidence type="ECO:0000256" key="1">
    <source>
        <dbReference type="ARBA" id="ARBA00000085"/>
    </source>
</evidence>
<evidence type="ECO:0000256" key="2">
    <source>
        <dbReference type="ARBA" id="ARBA00004370"/>
    </source>
</evidence>
<evidence type="ECO:0000256" key="4">
    <source>
        <dbReference type="ARBA" id="ARBA00022553"/>
    </source>
</evidence>
<comment type="subcellular location">
    <subcellularLocation>
        <location evidence="2">Membrane</location>
    </subcellularLocation>
</comment>
<protein>
    <recommendedName>
        <fullName evidence="3">histidine kinase</fullName>
        <ecNumber evidence="3">2.7.13.3</ecNumber>
    </recommendedName>
</protein>
<reference evidence="14 15" key="1">
    <citation type="submission" date="2024-09" db="EMBL/GenBank/DDBJ databases">
        <authorList>
            <person name="Sun Q."/>
            <person name="Mori K."/>
        </authorList>
    </citation>
    <scope>NUCLEOTIDE SEQUENCE [LARGE SCALE GENOMIC DNA]</scope>
    <source>
        <strain evidence="14 15">CECT 8064</strain>
    </source>
</reference>
<dbReference type="RefSeq" id="WP_390194180.1">
    <property type="nucleotide sequence ID" value="NZ_JBHMEP010000004.1"/>
</dbReference>